<sequence>MIWSRASAGTPSSHRGPEALTRELIEVHLAHLAERFPNPKGRTGQLSNLAGLLRAACQHGWESRLSAQVDLFPEDYPRLVTGPPRSLSKAVMAQLEHPDNLARFAAPSSPPTILIWSRHVSRQTSGR</sequence>
<evidence type="ECO:0000313" key="1">
    <source>
        <dbReference type="EMBL" id="GLY67903.1"/>
    </source>
</evidence>
<reference evidence="1" key="1">
    <citation type="submission" date="2023-03" db="EMBL/GenBank/DDBJ databases">
        <title>Amycolatopsis taiwanensis NBRC 103393.</title>
        <authorList>
            <person name="Ichikawa N."/>
            <person name="Sato H."/>
            <person name="Tonouchi N."/>
        </authorList>
    </citation>
    <scope>NUCLEOTIDE SEQUENCE</scope>
    <source>
        <strain evidence="1">NBRC 103393</strain>
    </source>
</reference>
<protein>
    <submittedName>
        <fullName evidence="1">Uncharacterized protein</fullName>
    </submittedName>
</protein>
<comment type="caution">
    <text evidence="1">The sequence shown here is derived from an EMBL/GenBank/DDBJ whole genome shotgun (WGS) entry which is preliminary data.</text>
</comment>
<dbReference type="AlphaFoldDB" id="A0A9W6R3K5"/>
<keyword evidence="2" id="KW-1185">Reference proteome</keyword>
<evidence type="ECO:0000313" key="2">
    <source>
        <dbReference type="Proteomes" id="UP001165136"/>
    </source>
</evidence>
<organism evidence="1 2">
    <name type="scientific">Amycolatopsis taiwanensis</name>
    <dbReference type="NCBI Taxonomy" id="342230"/>
    <lineage>
        <taxon>Bacteria</taxon>
        <taxon>Bacillati</taxon>
        <taxon>Actinomycetota</taxon>
        <taxon>Actinomycetes</taxon>
        <taxon>Pseudonocardiales</taxon>
        <taxon>Pseudonocardiaceae</taxon>
        <taxon>Amycolatopsis</taxon>
    </lineage>
</organism>
<dbReference type="EMBL" id="BSTI01000010">
    <property type="protein sequence ID" value="GLY67903.1"/>
    <property type="molecule type" value="Genomic_DNA"/>
</dbReference>
<name>A0A9W6R3K5_9PSEU</name>
<accession>A0A9W6R3K5</accession>
<proteinExistence type="predicted"/>
<dbReference type="Proteomes" id="UP001165136">
    <property type="component" value="Unassembled WGS sequence"/>
</dbReference>
<gene>
    <name evidence="1" type="ORF">Atai01_45220</name>
</gene>